<feature type="transmembrane region" description="Helical" evidence="1">
    <location>
        <begin position="91"/>
        <end position="109"/>
    </location>
</feature>
<organism evidence="2 3">
    <name type="scientific">Frankliniella fusca</name>
    <dbReference type="NCBI Taxonomy" id="407009"/>
    <lineage>
        <taxon>Eukaryota</taxon>
        <taxon>Metazoa</taxon>
        <taxon>Ecdysozoa</taxon>
        <taxon>Arthropoda</taxon>
        <taxon>Hexapoda</taxon>
        <taxon>Insecta</taxon>
        <taxon>Pterygota</taxon>
        <taxon>Neoptera</taxon>
        <taxon>Paraneoptera</taxon>
        <taxon>Thysanoptera</taxon>
        <taxon>Terebrantia</taxon>
        <taxon>Thripoidea</taxon>
        <taxon>Thripidae</taxon>
        <taxon>Frankliniella</taxon>
    </lineage>
</organism>
<protein>
    <submittedName>
        <fullName evidence="2">4-hydroxy-4-methyl-2-oxoglutarate aldolase/4-carboxy-4-hydroxy-2-oxoadipate aldolase</fullName>
    </submittedName>
</protein>
<sequence length="326" mass="36287">VTTASLAVTLGQAGVDMVFADDMASVKVSRRLFISTTSCLVAQVILSRQDFARAALKELGAVAAALELSAEDDVKRSLAAEVGWLKGLWRFYTAFSVVTMLGTLHSMLVDEKSTVTRWMWEAGGGALRYSRLLLDFYTILAFLTAYYRLLHLMLVLYRLSSALYWELGRRLRRPLVDLRWAVALQARLDATWRSTRAMLGRLLPLYLVVPLLLPLFSSAEVVVFGLQAADLVALATSPLIFVAFVPQCLAGQRLLDASTDLAQDAYFGPWLEESVPVRRIRLLIIEARPQGVPVPGLNGLSRPTCLNAMRKWFQYVQVLLNFDSSL</sequence>
<keyword evidence="1" id="KW-0472">Membrane</keyword>
<evidence type="ECO:0000313" key="2">
    <source>
        <dbReference type="EMBL" id="KAK3918112.1"/>
    </source>
</evidence>
<accession>A0AAE1LHD5</accession>
<reference evidence="2" key="1">
    <citation type="submission" date="2021-07" db="EMBL/GenBank/DDBJ databases">
        <authorList>
            <person name="Catto M.A."/>
            <person name="Jacobson A."/>
            <person name="Kennedy G."/>
            <person name="Labadie P."/>
            <person name="Hunt B.G."/>
            <person name="Srinivasan R."/>
        </authorList>
    </citation>
    <scope>NUCLEOTIDE SEQUENCE</scope>
    <source>
        <strain evidence="2">PL_HMW_Pooled</strain>
        <tissue evidence="2">Head</tissue>
    </source>
</reference>
<evidence type="ECO:0000313" key="3">
    <source>
        <dbReference type="Proteomes" id="UP001219518"/>
    </source>
</evidence>
<name>A0AAE1LHD5_9NEOP</name>
<dbReference type="Proteomes" id="UP001219518">
    <property type="component" value="Unassembled WGS sequence"/>
</dbReference>
<proteinExistence type="predicted"/>
<keyword evidence="1" id="KW-0812">Transmembrane</keyword>
<keyword evidence="1" id="KW-1133">Transmembrane helix</keyword>
<gene>
    <name evidence="2" type="ORF">KUF71_007541</name>
</gene>
<feature type="transmembrane region" description="Helical" evidence="1">
    <location>
        <begin position="203"/>
        <end position="225"/>
    </location>
</feature>
<dbReference type="EMBL" id="JAHWGI010000879">
    <property type="protein sequence ID" value="KAK3918112.1"/>
    <property type="molecule type" value="Genomic_DNA"/>
</dbReference>
<keyword evidence="3" id="KW-1185">Reference proteome</keyword>
<comment type="caution">
    <text evidence="2">The sequence shown here is derived from an EMBL/GenBank/DDBJ whole genome shotgun (WGS) entry which is preliminary data.</text>
</comment>
<dbReference type="AlphaFoldDB" id="A0AAE1LHD5"/>
<reference evidence="2" key="2">
    <citation type="journal article" date="2023" name="BMC Genomics">
        <title>Pest status, molecular evolution, and epigenetic factors derived from the genome assembly of Frankliniella fusca, a thysanopteran phytovirus vector.</title>
        <authorList>
            <person name="Catto M.A."/>
            <person name="Labadie P.E."/>
            <person name="Jacobson A.L."/>
            <person name="Kennedy G.G."/>
            <person name="Srinivasan R."/>
            <person name="Hunt B.G."/>
        </authorList>
    </citation>
    <scope>NUCLEOTIDE SEQUENCE</scope>
    <source>
        <strain evidence="2">PL_HMW_Pooled</strain>
    </source>
</reference>
<feature type="transmembrane region" description="Helical" evidence="1">
    <location>
        <begin position="129"/>
        <end position="150"/>
    </location>
</feature>
<evidence type="ECO:0000256" key="1">
    <source>
        <dbReference type="SAM" id="Phobius"/>
    </source>
</evidence>
<feature type="non-terminal residue" evidence="2">
    <location>
        <position position="1"/>
    </location>
</feature>
<feature type="transmembrane region" description="Helical" evidence="1">
    <location>
        <begin position="231"/>
        <end position="250"/>
    </location>
</feature>